<dbReference type="InterPro" id="IPR047142">
    <property type="entry name" value="OryJ/VirC-like"/>
</dbReference>
<organism evidence="1 2">
    <name type="scientific">Ophiocordyceps australis</name>
    <dbReference type="NCBI Taxonomy" id="1399860"/>
    <lineage>
        <taxon>Eukaryota</taxon>
        <taxon>Fungi</taxon>
        <taxon>Dikarya</taxon>
        <taxon>Ascomycota</taxon>
        <taxon>Pezizomycotina</taxon>
        <taxon>Sordariomycetes</taxon>
        <taxon>Hypocreomycetidae</taxon>
        <taxon>Hypocreales</taxon>
        <taxon>Ophiocordycipitaceae</taxon>
        <taxon>Ophiocordyceps</taxon>
    </lineage>
</organism>
<comment type="caution">
    <text evidence="1">The sequence shown here is derived from an EMBL/GenBank/DDBJ whole genome shotgun (WGS) entry which is preliminary data.</text>
</comment>
<dbReference type="SUPFAM" id="SSF51182">
    <property type="entry name" value="RmlC-like cupins"/>
    <property type="match status" value="1"/>
</dbReference>
<reference evidence="1 2" key="1">
    <citation type="submission" date="2017-06" db="EMBL/GenBank/DDBJ databases">
        <title>Ant-infecting Ophiocordyceps genomes reveal a high diversity of potential behavioral manipulation genes and a possible major role for enterotoxins.</title>
        <authorList>
            <person name="De Bekker C."/>
            <person name="Evans H.C."/>
            <person name="Brachmann A."/>
            <person name="Hughes D.P."/>
        </authorList>
    </citation>
    <scope>NUCLEOTIDE SEQUENCE [LARGE SCALE GENOMIC DNA]</scope>
    <source>
        <strain evidence="1 2">Map64</strain>
    </source>
</reference>
<dbReference type="PANTHER" id="PTHR36156">
    <property type="entry name" value="SLR2101 PROTEIN"/>
    <property type="match status" value="1"/>
</dbReference>
<dbReference type="Gene3D" id="2.60.120.10">
    <property type="entry name" value="Jelly Rolls"/>
    <property type="match status" value="1"/>
</dbReference>
<dbReference type="InterPro" id="IPR014710">
    <property type="entry name" value="RmlC-like_jellyroll"/>
</dbReference>
<dbReference type="InterPro" id="IPR011051">
    <property type="entry name" value="RmlC_Cupin_sf"/>
</dbReference>
<evidence type="ECO:0008006" key="3">
    <source>
        <dbReference type="Google" id="ProtNLM"/>
    </source>
</evidence>
<evidence type="ECO:0000313" key="2">
    <source>
        <dbReference type="Proteomes" id="UP000226192"/>
    </source>
</evidence>
<evidence type="ECO:0000313" key="1">
    <source>
        <dbReference type="EMBL" id="PHH65065.1"/>
    </source>
</evidence>
<protein>
    <recommendedName>
        <fullName evidence="3">Cupin 2 conserved barrel domain-containing protein</fullName>
    </recommendedName>
</protein>
<dbReference type="OrthoDB" id="5840532at2759"/>
<name>A0A2C5Y6F1_9HYPO</name>
<proteinExistence type="predicted"/>
<keyword evidence="2" id="KW-1185">Reference proteome</keyword>
<sequence>MDGQTASSTASSTAPLESNGMRRLRYVYTADSSLTHHAVFTKQRPGAPKSYDGGRLTVDNVYAASTSHGSSPTTNRPYDHAAQDAAAATSAVLSAGTAGGPGGGTLCRIVDVAPRHDFSLQRESNLDYAIVVEGSLVLVLGNGDEAVLGRGDVAVQRATRHLLRNPSETEWARVVLILQDCQREAARRV</sequence>
<dbReference type="Proteomes" id="UP000226192">
    <property type="component" value="Unassembled WGS sequence"/>
</dbReference>
<dbReference type="AlphaFoldDB" id="A0A2C5Y6F1"/>
<accession>A0A2C5Y6F1</accession>
<dbReference type="EMBL" id="NJET01000022">
    <property type="protein sequence ID" value="PHH65065.1"/>
    <property type="molecule type" value="Genomic_DNA"/>
</dbReference>
<gene>
    <name evidence="1" type="ORF">CDD81_3463</name>
</gene>
<dbReference type="STRING" id="1399860.A0A2C5Y6F1"/>
<dbReference type="PANTHER" id="PTHR36156:SF2">
    <property type="entry name" value="CUPIN TYPE-2 DOMAIN-CONTAINING PROTEIN"/>
    <property type="match status" value="1"/>
</dbReference>